<organism evidence="2 3">
    <name type="scientific">Colletotrichum navitas</name>
    <dbReference type="NCBI Taxonomy" id="681940"/>
    <lineage>
        <taxon>Eukaryota</taxon>
        <taxon>Fungi</taxon>
        <taxon>Dikarya</taxon>
        <taxon>Ascomycota</taxon>
        <taxon>Pezizomycotina</taxon>
        <taxon>Sordariomycetes</taxon>
        <taxon>Hypocreomycetidae</taxon>
        <taxon>Glomerellales</taxon>
        <taxon>Glomerellaceae</taxon>
        <taxon>Colletotrichum</taxon>
        <taxon>Colletotrichum graminicola species complex</taxon>
    </lineage>
</organism>
<reference evidence="2" key="1">
    <citation type="submission" date="2021-06" db="EMBL/GenBank/DDBJ databases">
        <title>Comparative genomics, transcriptomics and evolutionary studies reveal genomic signatures of adaptation to plant cell wall in hemibiotrophic fungi.</title>
        <authorList>
            <consortium name="DOE Joint Genome Institute"/>
            <person name="Baroncelli R."/>
            <person name="Diaz J.F."/>
            <person name="Benocci T."/>
            <person name="Peng M."/>
            <person name="Battaglia E."/>
            <person name="Haridas S."/>
            <person name="Andreopoulos W."/>
            <person name="Labutti K."/>
            <person name="Pangilinan J."/>
            <person name="Floch G.L."/>
            <person name="Makela M.R."/>
            <person name="Henrissat B."/>
            <person name="Grigoriev I.V."/>
            <person name="Crouch J.A."/>
            <person name="De Vries R.P."/>
            <person name="Sukno S.A."/>
            <person name="Thon M.R."/>
        </authorList>
    </citation>
    <scope>NUCLEOTIDE SEQUENCE</scope>
    <source>
        <strain evidence="2">CBS 125086</strain>
    </source>
</reference>
<feature type="compositionally biased region" description="Low complexity" evidence="1">
    <location>
        <begin position="178"/>
        <end position="189"/>
    </location>
</feature>
<proteinExistence type="predicted"/>
<gene>
    <name evidence="2" type="ORF">LY79DRAFT_559289</name>
</gene>
<dbReference type="GeneID" id="85442485"/>
<keyword evidence="3" id="KW-1185">Reference proteome</keyword>
<name>A0AAD8PW27_9PEZI</name>
<evidence type="ECO:0000256" key="1">
    <source>
        <dbReference type="SAM" id="MobiDB-lite"/>
    </source>
</evidence>
<sequence>MYHLPNYRWCRTTLRFSWSDGVSPTTVPKRQCLAFLPVCPNGAPASHPPWALSSLLVGRNIEKNACAFGIDSERPSTTAANRPPGPSEACRSLPLTTQAKLSLAEPAEQPSRTSKPFSAYPAVHRGKASERSRWLPSNPPSQSPNAPRASEALPSVEGYRWPLKAPSTSKHSRPTALSSESPGSSSRSYEPSRLTLIYFPISFLPAHTQPQKLPFIGSEVAATGQSLSIFCLPSDPGPD</sequence>
<dbReference type="AlphaFoldDB" id="A0AAD8PW27"/>
<dbReference type="Proteomes" id="UP001230504">
    <property type="component" value="Unassembled WGS sequence"/>
</dbReference>
<comment type="caution">
    <text evidence="2">The sequence shown here is derived from an EMBL/GenBank/DDBJ whole genome shotgun (WGS) entry which is preliminary data.</text>
</comment>
<feature type="region of interest" description="Disordered" evidence="1">
    <location>
        <begin position="102"/>
        <end position="189"/>
    </location>
</feature>
<evidence type="ECO:0000313" key="2">
    <source>
        <dbReference type="EMBL" id="KAK1585135.1"/>
    </source>
</evidence>
<dbReference type="EMBL" id="JAHLJV010000047">
    <property type="protein sequence ID" value="KAK1585135.1"/>
    <property type="molecule type" value="Genomic_DNA"/>
</dbReference>
<dbReference type="RefSeq" id="XP_060412179.1">
    <property type="nucleotide sequence ID" value="XM_060558245.1"/>
</dbReference>
<protein>
    <submittedName>
        <fullName evidence="2">Uncharacterized protein</fullName>
    </submittedName>
</protein>
<evidence type="ECO:0000313" key="3">
    <source>
        <dbReference type="Proteomes" id="UP001230504"/>
    </source>
</evidence>
<accession>A0AAD8PW27</accession>